<evidence type="ECO:0000259" key="15">
    <source>
        <dbReference type="Pfam" id="PF02563"/>
    </source>
</evidence>
<dbReference type="Gene3D" id="3.10.560.10">
    <property type="entry name" value="Outer membrane lipoprotein wza domain like"/>
    <property type="match status" value="1"/>
</dbReference>
<evidence type="ECO:0000256" key="12">
    <source>
        <dbReference type="ARBA" id="ARBA00023139"/>
    </source>
</evidence>
<evidence type="ECO:0000313" key="17">
    <source>
        <dbReference type="EMBL" id="CAA6810118.1"/>
    </source>
</evidence>
<keyword evidence="12" id="KW-0564">Palmitate</keyword>
<comment type="similarity">
    <text evidence="2">Belongs to the BexD/CtrA/VexA family.</text>
</comment>
<feature type="domain" description="Polysaccharide export protein N-terminal" evidence="15">
    <location>
        <begin position="45"/>
        <end position="126"/>
    </location>
</feature>
<evidence type="ECO:0000256" key="4">
    <source>
        <dbReference type="ARBA" id="ARBA00022452"/>
    </source>
</evidence>
<keyword evidence="6" id="KW-0812">Transmembrane</keyword>
<dbReference type="GO" id="GO:0009279">
    <property type="term" value="C:cell outer membrane"/>
    <property type="evidence" value="ECO:0007669"/>
    <property type="project" value="UniProtKB-SubCell"/>
</dbReference>
<keyword evidence="11" id="KW-0472">Membrane</keyword>
<dbReference type="GO" id="GO:0006811">
    <property type="term" value="P:monoatomic ion transport"/>
    <property type="evidence" value="ECO:0007669"/>
    <property type="project" value="UniProtKB-KW"/>
</dbReference>
<evidence type="ECO:0000256" key="13">
    <source>
        <dbReference type="ARBA" id="ARBA00023237"/>
    </source>
</evidence>
<evidence type="ECO:0000256" key="10">
    <source>
        <dbReference type="ARBA" id="ARBA00023114"/>
    </source>
</evidence>
<sequence length="247" mass="27486">MLKLLSILLILYIQGCGFKKDYVLFNQSETLKQTSTSIIHKNVKFEYKIMPHDRISLIVYQHPDLSTTTPSMATQDKGILVDSEGVVSLALLEDVNISGLTQKGAAKKIEQGYDEYLNYAKVRIEVLNKRAYVIGEVKKPGEFPLKNEQLTLLQAIAQAGDFTETANRQQVMIIRSAQNGAKTIIIDLTDVNSITHATLMIKPNDIVYVTPSSMKAINTNISSISPIFGLISNILAPFVSYTYLKNN</sequence>
<dbReference type="GO" id="GO:0046930">
    <property type="term" value="C:pore complex"/>
    <property type="evidence" value="ECO:0007669"/>
    <property type="project" value="UniProtKB-KW"/>
</dbReference>
<keyword evidence="9" id="KW-0406">Ion transport</keyword>
<dbReference type="PANTHER" id="PTHR33619">
    <property type="entry name" value="POLYSACCHARIDE EXPORT PROTEIN GFCE-RELATED"/>
    <property type="match status" value="1"/>
</dbReference>
<evidence type="ECO:0000256" key="2">
    <source>
        <dbReference type="ARBA" id="ARBA00009450"/>
    </source>
</evidence>
<evidence type="ECO:0000256" key="1">
    <source>
        <dbReference type="ARBA" id="ARBA00004571"/>
    </source>
</evidence>
<accession>A0A6S6SJ19</accession>
<keyword evidence="4" id="KW-1134">Transmembrane beta strand</keyword>
<dbReference type="EMBL" id="CACVAU010000033">
    <property type="protein sequence ID" value="CAA6810118.1"/>
    <property type="molecule type" value="Genomic_DNA"/>
</dbReference>
<evidence type="ECO:0000256" key="7">
    <source>
        <dbReference type="ARBA" id="ARBA00022729"/>
    </source>
</evidence>
<dbReference type="Pfam" id="PF02563">
    <property type="entry name" value="Poly_export"/>
    <property type="match status" value="1"/>
</dbReference>
<keyword evidence="3" id="KW-0813">Transport</keyword>
<evidence type="ECO:0000256" key="3">
    <source>
        <dbReference type="ARBA" id="ARBA00022448"/>
    </source>
</evidence>
<organism evidence="17">
    <name type="scientific">uncultured Sulfurovum sp</name>
    <dbReference type="NCBI Taxonomy" id="269237"/>
    <lineage>
        <taxon>Bacteria</taxon>
        <taxon>Pseudomonadati</taxon>
        <taxon>Campylobacterota</taxon>
        <taxon>Epsilonproteobacteria</taxon>
        <taxon>Campylobacterales</taxon>
        <taxon>Sulfurovaceae</taxon>
        <taxon>Sulfurovum</taxon>
        <taxon>environmental samples</taxon>
    </lineage>
</organism>
<dbReference type="GO" id="GO:0015288">
    <property type="term" value="F:porin activity"/>
    <property type="evidence" value="ECO:0007669"/>
    <property type="project" value="UniProtKB-KW"/>
</dbReference>
<feature type="domain" description="SLBB" evidence="16">
    <location>
        <begin position="129"/>
        <end position="209"/>
    </location>
</feature>
<dbReference type="Pfam" id="PF22461">
    <property type="entry name" value="SLBB_2"/>
    <property type="match status" value="1"/>
</dbReference>
<gene>
    <name evidence="17" type="ORF">HELGO_WM13963</name>
</gene>
<keyword evidence="5" id="KW-0762">Sugar transport</keyword>
<evidence type="ECO:0000256" key="9">
    <source>
        <dbReference type="ARBA" id="ARBA00023065"/>
    </source>
</evidence>
<keyword evidence="7" id="KW-0732">Signal</keyword>
<comment type="subcellular location">
    <subcellularLocation>
        <location evidence="1">Cell outer membrane</location>
        <topology evidence="1">Multi-pass membrane protein</topology>
    </subcellularLocation>
</comment>
<evidence type="ECO:0000256" key="11">
    <source>
        <dbReference type="ARBA" id="ARBA00023136"/>
    </source>
</evidence>
<evidence type="ECO:0000256" key="8">
    <source>
        <dbReference type="ARBA" id="ARBA00023047"/>
    </source>
</evidence>
<evidence type="ECO:0000256" key="6">
    <source>
        <dbReference type="ARBA" id="ARBA00022692"/>
    </source>
</evidence>
<keyword evidence="14" id="KW-0449">Lipoprotein</keyword>
<evidence type="ECO:0000256" key="14">
    <source>
        <dbReference type="ARBA" id="ARBA00023288"/>
    </source>
</evidence>
<dbReference type="InterPro" id="IPR054765">
    <property type="entry name" value="SLBB_dom"/>
</dbReference>
<dbReference type="PANTHER" id="PTHR33619:SF3">
    <property type="entry name" value="POLYSACCHARIDE EXPORT PROTEIN GFCE-RELATED"/>
    <property type="match status" value="1"/>
</dbReference>
<dbReference type="InterPro" id="IPR049712">
    <property type="entry name" value="Poly_export"/>
</dbReference>
<evidence type="ECO:0000256" key="5">
    <source>
        <dbReference type="ARBA" id="ARBA00022597"/>
    </source>
</evidence>
<protein>
    <submittedName>
        <fullName evidence="17">Polysaccharide export outer membrane protein</fullName>
    </submittedName>
</protein>
<reference evidence="17" key="1">
    <citation type="submission" date="2020-01" db="EMBL/GenBank/DDBJ databases">
        <authorList>
            <person name="Meier V. D."/>
            <person name="Meier V D."/>
        </authorList>
    </citation>
    <scope>NUCLEOTIDE SEQUENCE</scope>
    <source>
        <strain evidence="17">HLG_WM_MAG_05</strain>
    </source>
</reference>
<proteinExistence type="inferred from homology"/>
<keyword evidence="13" id="KW-0998">Cell outer membrane</keyword>
<name>A0A6S6SJ19_9BACT</name>
<dbReference type="AlphaFoldDB" id="A0A6S6SJ19"/>
<dbReference type="GO" id="GO:0015159">
    <property type="term" value="F:polysaccharide transmembrane transporter activity"/>
    <property type="evidence" value="ECO:0007669"/>
    <property type="project" value="InterPro"/>
</dbReference>
<keyword evidence="10" id="KW-0626">Porin</keyword>
<keyword evidence="8" id="KW-0625">Polysaccharide transport</keyword>
<evidence type="ECO:0000259" key="16">
    <source>
        <dbReference type="Pfam" id="PF22461"/>
    </source>
</evidence>
<dbReference type="InterPro" id="IPR003715">
    <property type="entry name" value="Poly_export_N"/>
</dbReference>